<comment type="caution">
    <text evidence="2">The sequence shown here is derived from an EMBL/GenBank/DDBJ whole genome shotgun (WGS) entry which is preliminary data.</text>
</comment>
<keyword evidence="3" id="KW-1185">Reference proteome</keyword>
<protein>
    <recommendedName>
        <fullName evidence="4">Extracellular membrane protein CFEM domain-containing protein</fullName>
    </recommendedName>
</protein>
<reference evidence="2 3" key="1">
    <citation type="submission" date="2019-10" db="EMBL/GenBank/DDBJ databases">
        <authorList>
            <person name="Palmer J.M."/>
        </authorList>
    </citation>
    <scope>NUCLEOTIDE SEQUENCE [LARGE SCALE GENOMIC DNA]</scope>
    <source>
        <strain evidence="2 3">TWF694</strain>
    </source>
</reference>
<dbReference type="Proteomes" id="UP001365542">
    <property type="component" value="Unassembled WGS sequence"/>
</dbReference>
<feature type="compositionally biased region" description="Polar residues" evidence="1">
    <location>
        <begin position="120"/>
        <end position="150"/>
    </location>
</feature>
<feature type="compositionally biased region" description="Polar residues" evidence="1">
    <location>
        <begin position="83"/>
        <end position="101"/>
    </location>
</feature>
<accession>A0AAV9X4Z2</accession>
<evidence type="ECO:0008006" key="4">
    <source>
        <dbReference type="Google" id="ProtNLM"/>
    </source>
</evidence>
<organism evidence="2 3">
    <name type="scientific">Orbilia ellipsospora</name>
    <dbReference type="NCBI Taxonomy" id="2528407"/>
    <lineage>
        <taxon>Eukaryota</taxon>
        <taxon>Fungi</taxon>
        <taxon>Dikarya</taxon>
        <taxon>Ascomycota</taxon>
        <taxon>Pezizomycotina</taxon>
        <taxon>Orbiliomycetes</taxon>
        <taxon>Orbiliales</taxon>
        <taxon>Orbiliaceae</taxon>
        <taxon>Orbilia</taxon>
    </lineage>
</organism>
<evidence type="ECO:0000313" key="3">
    <source>
        <dbReference type="Proteomes" id="UP001365542"/>
    </source>
</evidence>
<name>A0AAV9X4Z2_9PEZI</name>
<evidence type="ECO:0000256" key="1">
    <source>
        <dbReference type="SAM" id="MobiDB-lite"/>
    </source>
</evidence>
<feature type="compositionally biased region" description="Low complexity" evidence="1">
    <location>
        <begin position="66"/>
        <end position="81"/>
    </location>
</feature>
<proteinExistence type="predicted"/>
<dbReference type="AlphaFoldDB" id="A0AAV9X4Z2"/>
<feature type="region of interest" description="Disordered" evidence="1">
    <location>
        <begin position="120"/>
        <end position="153"/>
    </location>
</feature>
<feature type="region of interest" description="Disordered" evidence="1">
    <location>
        <begin position="66"/>
        <end position="101"/>
    </location>
</feature>
<gene>
    <name evidence="2" type="ORF">TWF694_011341</name>
</gene>
<sequence>MSRLTRAPTTIPDPTDCVPICADIISCGETYGGCVTSCAGVPFPTFTVPDYVVEACLTFTEGTISEPEPTMSSSSTESVTPIGTGTANTRPTTVSTEAESQTIHTIGTETGVFTILTDTNLGTSTPTGSPQTNTGTPTTSLAPSTETKPSSAELGKGNVKLSVIFGAIFAVAVFCDVVF</sequence>
<dbReference type="EMBL" id="JAVHJO010000009">
    <property type="protein sequence ID" value="KAK6537143.1"/>
    <property type="molecule type" value="Genomic_DNA"/>
</dbReference>
<evidence type="ECO:0000313" key="2">
    <source>
        <dbReference type="EMBL" id="KAK6537143.1"/>
    </source>
</evidence>